<dbReference type="AlphaFoldDB" id="A0A917V5X1"/>
<gene>
    <name evidence="1" type="ORF">GCM10011591_11920</name>
</gene>
<comment type="caution">
    <text evidence="1">The sequence shown here is derived from an EMBL/GenBank/DDBJ whole genome shotgun (WGS) entry which is preliminary data.</text>
</comment>
<evidence type="ECO:0000313" key="1">
    <source>
        <dbReference type="EMBL" id="GGK42029.1"/>
    </source>
</evidence>
<evidence type="ECO:0000313" key="2">
    <source>
        <dbReference type="Proteomes" id="UP000612956"/>
    </source>
</evidence>
<dbReference type="Pfam" id="PF16154">
    <property type="entry name" value="DUF4862"/>
    <property type="match status" value="1"/>
</dbReference>
<proteinExistence type="predicted"/>
<dbReference type="EMBL" id="BMMW01000001">
    <property type="protein sequence ID" value="GGK42029.1"/>
    <property type="molecule type" value="Genomic_DNA"/>
</dbReference>
<protein>
    <submittedName>
        <fullName evidence="1">DUF4862 domain-containing protein</fullName>
    </submittedName>
</protein>
<reference evidence="1" key="2">
    <citation type="submission" date="2020-09" db="EMBL/GenBank/DDBJ databases">
        <authorList>
            <person name="Sun Q."/>
            <person name="Zhou Y."/>
        </authorList>
    </citation>
    <scope>NUCLEOTIDE SEQUENCE</scope>
    <source>
        <strain evidence="1">CGMCC 4.7278</strain>
    </source>
</reference>
<reference evidence="1" key="1">
    <citation type="journal article" date="2014" name="Int. J. Syst. Evol. Microbiol.">
        <title>Complete genome sequence of Corynebacterium casei LMG S-19264T (=DSM 44701T), isolated from a smear-ripened cheese.</title>
        <authorList>
            <consortium name="US DOE Joint Genome Institute (JGI-PGF)"/>
            <person name="Walter F."/>
            <person name="Albersmeier A."/>
            <person name="Kalinowski J."/>
            <person name="Ruckert C."/>
        </authorList>
    </citation>
    <scope>NUCLEOTIDE SEQUENCE</scope>
    <source>
        <strain evidence="1">CGMCC 4.7278</strain>
    </source>
</reference>
<dbReference type="Proteomes" id="UP000612956">
    <property type="component" value="Unassembled WGS sequence"/>
</dbReference>
<organism evidence="1 2">
    <name type="scientific">Nocardia camponoti</name>
    <dbReference type="NCBI Taxonomy" id="1616106"/>
    <lineage>
        <taxon>Bacteria</taxon>
        <taxon>Bacillati</taxon>
        <taxon>Actinomycetota</taxon>
        <taxon>Actinomycetes</taxon>
        <taxon>Mycobacteriales</taxon>
        <taxon>Nocardiaceae</taxon>
        <taxon>Nocardia</taxon>
    </lineage>
</organism>
<keyword evidence="2" id="KW-1185">Reference proteome</keyword>
<name>A0A917V5X1_9NOCA</name>
<dbReference type="RefSeq" id="WP_188827757.1">
    <property type="nucleotide sequence ID" value="NZ_BMMW01000001.1"/>
</dbReference>
<sequence length="327" mass="34519">MSNWIVSAYNAAPPTTDRDQHGRFLDAITRLPGVGGLEIPYAGALSAGDERWLLRRVHTRRDYVITTIPDTMNHVERDARNGLASLDDAGRAAAVQRVGHVADVVRRCHDAAGARVVRAVTLYSAPRSLAGGSSATALARSLLELAEFDWNGARLVVEHCDAPMAARPVVKGFLPLETEVEAVALARERTGTDFGILLNWGRSMVEQRSVDGVLGHIALVRSAGLLAGLTLSGCSPIATPYGPAWDDCHAPPRPICPSSELDLATATTALAAAGSVPFLGVKVSAPVGADVATRIATVARTLCWVRAARLEARAEVAARPSPVDSCC</sequence>
<accession>A0A917V5X1</accession>
<dbReference type="InterPro" id="IPR032344">
    <property type="entry name" value="DUF4862"/>
</dbReference>